<evidence type="ECO:0000256" key="4">
    <source>
        <dbReference type="ARBA" id="ARBA00048740"/>
    </source>
</evidence>
<gene>
    <name evidence="9" type="ORF">PHATRDRAFT_49419</name>
</gene>
<comment type="catalytic activity">
    <reaction evidence="4">
        <text>a 5'-end (N(7)-methyl 5'-triphosphoguanosine)-ribonucleoside in snoRNA + S-adenosyl-L-methionine = a 5'-end (N(2),N(7)-dimethyl 5'-triphosphoguanosine)-ribonucleoside in snoRNA + S-adenosyl-L-homocysteine + H(+)</text>
        <dbReference type="Rhea" id="RHEA:78475"/>
        <dbReference type="Rhea" id="RHEA-COMP:19086"/>
        <dbReference type="Rhea" id="RHEA-COMP:19088"/>
        <dbReference type="ChEBI" id="CHEBI:15378"/>
        <dbReference type="ChEBI" id="CHEBI:57856"/>
        <dbReference type="ChEBI" id="CHEBI:59789"/>
        <dbReference type="ChEBI" id="CHEBI:156461"/>
        <dbReference type="ChEBI" id="CHEBI:172880"/>
    </reaction>
    <physiologicalReaction direction="left-to-right" evidence="4">
        <dbReference type="Rhea" id="RHEA:78476"/>
    </physiologicalReaction>
</comment>
<dbReference type="GO" id="GO:0071164">
    <property type="term" value="F:RNA cap trimethylguanosine synthase activity"/>
    <property type="evidence" value="ECO:0007669"/>
    <property type="project" value="TreeGrafter"/>
</dbReference>
<keyword evidence="10" id="KW-1185">Reference proteome</keyword>
<dbReference type="OrthoDB" id="194443at2759"/>
<name>B7GAI9_PHATC</name>
<dbReference type="Pfam" id="PF09445">
    <property type="entry name" value="Methyltransf_15"/>
    <property type="match status" value="1"/>
</dbReference>
<evidence type="ECO:0000313" key="9">
    <source>
        <dbReference type="EMBL" id="EEC44382.1"/>
    </source>
</evidence>
<accession>B7GAI9</accession>
<protein>
    <recommendedName>
        <fullName evidence="1">Trimethylguanosine synthase</fullName>
    </recommendedName>
    <alternativeName>
        <fullName evidence="7">Cap-specific guanine-N(2) methyltransferase</fullName>
    </alternativeName>
</protein>
<evidence type="ECO:0000256" key="6">
    <source>
        <dbReference type="ARBA" id="ARBA00049075"/>
    </source>
</evidence>
<dbReference type="GeneID" id="7195910"/>
<dbReference type="InterPro" id="IPR019012">
    <property type="entry name" value="RNA_cap_Gua-N2-MeTrfase"/>
</dbReference>
<dbReference type="PANTHER" id="PTHR14741:SF32">
    <property type="entry name" value="TRIMETHYLGUANOSINE SYNTHASE"/>
    <property type="match status" value="1"/>
</dbReference>
<dbReference type="KEGG" id="pti:PHATRDRAFT_49419"/>
<dbReference type="InterPro" id="IPR029063">
    <property type="entry name" value="SAM-dependent_MTases_sf"/>
</dbReference>
<dbReference type="PANTHER" id="PTHR14741">
    <property type="entry name" value="S-ADENOSYLMETHIONINE-DEPENDENT METHYLTRANSFERASE RELATED"/>
    <property type="match status" value="1"/>
</dbReference>
<reference evidence="9 10" key="1">
    <citation type="journal article" date="2008" name="Nature">
        <title>The Phaeodactylum genome reveals the evolutionary history of diatom genomes.</title>
        <authorList>
            <person name="Bowler C."/>
            <person name="Allen A.E."/>
            <person name="Badger J.H."/>
            <person name="Grimwood J."/>
            <person name="Jabbari K."/>
            <person name="Kuo A."/>
            <person name="Maheswari U."/>
            <person name="Martens C."/>
            <person name="Maumus F."/>
            <person name="Otillar R.P."/>
            <person name="Rayko E."/>
            <person name="Salamov A."/>
            <person name="Vandepoele K."/>
            <person name="Beszteri B."/>
            <person name="Gruber A."/>
            <person name="Heijde M."/>
            <person name="Katinka M."/>
            <person name="Mock T."/>
            <person name="Valentin K."/>
            <person name="Verret F."/>
            <person name="Berges J.A."/>
            <person name="Brownlee C."/>
            <person name="Cadoret J.P."/>
            <person name="Chiovitti A."/>
            <person name="Choi C.J."/>
            <person name="Coesel S."/>
            <person name="De Martino A."/>
            <person name="Detter J.C."/>
            <person name="Durkin C."/>
            <person name="Falciatore A."/>
            <person name="Fournet J."/>
            <person name="Haruta M."/>
            <person name="Huysman M.J."/>
            <person name="Jenkins B.D."/>
            <person name="Jiroutova K."/>
            <person name="Jorgensen R.E."/>
            <person name="Joubert Y."/>
            <person name="Kaplan A."/>
            <person name="Kroger N."/>
            <person name="Kroth P.G."/>
            <person name="La Roche J."/>
            <person name="Lindquist E."/>
            <person name="Lommer M."/>
            <person name="Martin-Jezequel V."/>
            <person name="Lopez P.J."/>
            <person name="Lucas S."/>
            <person name="Mangogna M."/>
            <person name="McGinnis K."/>
            <person name="Medlin L.K."/>
            <person name="Montsant A."/>
            <person name="Oudot-Le Secq M.P."/>
            <person name="Napoli C."/>
            <person name="Obornik M."/>
            <person name="Parker M.S."/>
            <person name="Petit J.L."/>
            <person name="Porcel B.M."/>
            <person name="Poulsen N."/>
            <person name="Robison M."/>
            <person name="Rychlewski L."/>
            <person name="Rynearson T.A."/>
            <person name="Schmutz J."/>
            <person name="Shapiro H."/>
            <person name="Siaut M."/>
            <person name="Stanley M."/>
            <person name="Sussman M.R."/>
            <person name="Taylor A.R."/>
            <person name="Vardi A."/>
            <person name="von Dassow P."/>
            <person name="Vyverman W."/>
            <person name="Willis A."/>
            <person name="Wyrwicz L.S."/>
            <person name="Rokhsar D.S."/>
            <person name="Weissenbach J."/>
            <person name="Armbrust E.V."/>
            <person name="Green B.R."/>
            <person name="Van de Peer Y."/>
            <person name="Grigoriev I.V."/>
        </authorList>
    </citation>
    <scope>NUCLEOTIDE SEQUENCE [LARGE SCALE GENOMIC DNA]</scope>
    <source>
        <strain evidence="9 10">CCAP 1055/1</strain>
    </source>
</reference>
<comment type="catalytic activity">
    <reaction evidence="6">
        <text>a 5'-end (N(7)-methyl 5'-triphosphoguanosine)-ribonucleoside in snRNA + S-adenosyl-L-methionine = a 5'-end (N(2),N(7)-dimethyl 5'-triphosphoguanosine)-ribonucleoside in snRNA + S-adenosyl-L-homocysteine + H(+)</text>
        <dbReference type="Rhea" id="RHEA:78471"/>
        <dbReference type="Rhea" id="RHEA-COMP:19085"/>
        <dbReference type="Rhea" id="RHEA-COMP:19087"/>
        <dbReference type="ChEBI" id="CHEBI:15378"/>
        <dbReference type="ChEBI" id="CHEBI:57856"/>
        <dbReference type="ChEBI" id="CHEBI:59789"/>
        <dbReference type="ChEBI" id="CHEBI:156461"/>
        <dbReference type="ChEBI" id="CHEBI:172880"/>
    </reaction>
    <physiologicalReaction direction="left-to-right" evidence="6">
        <dbReference type="Rhea" id="RHEA:78472"/>
    </physiologicalReaction>
</comment>
<dbReference type="GO" id="GO:0005634">
    <property type="term" value="C:nucleus"/>
    <property type="evidence" value="ECO:0007669"/>
    <property type="project" value="TreeGrafter"/>
</dbReference>
<evidence type="ECO:0000256" key="8">
    <source>
        <dbReference type="SAM" id="MobiDB-lite"/>
    </source>
</evidence>
<evidence type="ECO:0000256" key="7">
    <source>
        <dbReference type="ARBA" id="ARBA00049790"/>
    </source>
</evidence>
<evidence type="ECO:0000313" key="10">
    <source>
        <dbReference type="Proteomes" id="UP000000759"/>
    </source>
</evidence>
<proteinExistence type="inferred from homology"/>
<sequence length="343" mass="38784">MGRKRKRHNQNQGHKKRHEKEKYWINDCKSSKDGNYDFCLWITRSYLSDNYQQLHASDSLTECESDAHILSEKDLAHRISTPTQNAYIVDQRAGVPFNSQADTTSKVTVLSAPRIEERSLKPSIRIRRTGSADKPLDVSSNEHFSLLANGDCGDGICNPYRQTEVADKYWAQRKRLFTKFDKGCKLDRDGWFSVTPEIIANHIAQKMFHGHHDDKAIVLDAFAGVGGNSIAFALRPEVSLVICVDIDESRLCFAANNCLVYDIPREKIVFILADAMDVLARYKSGALASCLQHLSTKESPVHGKRFSADYHGYRYGGVELLPEKLDAIFLSPPWGSPEWTMES</sequence>
<dbReference type="CDD" id="cd02440">
    <property type="entry name" value="AdoMet_MTases"/>
    <property type="match status" value="1"/>
</dbReference>
<feature type="compositionally biased region" description="Basic residues" evidence="8">
    <location>
        <begin position="1"/>
        <end position="19"/>
    </location>
</feature>
<evidence type="ECO:0000256" key="5">
    <source>
        <dbReference type="ARBA" id="ARBA00048763"/>
    </source>
</evidence>
<organism evidence="9 10">
    <name type="scientific">Phaeodactylum tricornutum (strain CCAP 1055/1)</name>
    <dbReference type="NCBI Taxonomy" id="556484"/>
    <lineage>
        <taxon>Eukaryota</taxon>
        <taxon>Sar</taxon>
        <taxon>Stramenopiles</taxon>
        <taxon>Ochrophyta</taxon>
        <taxon>Bacillariophyta</taxon>
        <taxon>Bacillariophyceae</taxon>
        <taxon>Bacillariophycidae</taxon>
        <taxon>Naviculales</taxon>
        <taxon>Phaeodactylaceae</taxon>
        <taxon>Phaeodactylum</taxon>
    </lineage>
</organism>
<comment type="similarity">
    <text evidence="2">Belongs to the methyltransferase superfamily. Trimethylguanosine synthase family.</text>
</comment>
<dbReference type="PaxDb" id="2850-Phatr49419"/>
<dbReference type="Gene3D" id="3.40.50.150">
    <property type="entry name" value="Vaccinia Virus protein VP39"/>
    <property type="match status" value="1"/>
</dbReference>
<feature type="region of interest" description="Disordered" evidence="8">
    <location>
        <begin position="1"/>
        <end position="20"/>
    </location>
</feature>
<evidence type="ECO:0000256" key="2">
    <source>
        <dbReference type="ARBA" id="ARBA00025783"/>
    </source>
</evidence>
<dbReference type="Proteomes" id="UP000000759">
    <property type="component" value="Chromosome 22"/>
</dbReference>
<dbReference type="SUPFAM" id="SSF53335">
    <property type="entry name" value="S-adenosyl-L-methionine-dependent methyltransferases"/>
    <property type="match status" value="1"/>
</dbReference>
<dbReference type="STRING" id="556484.B7GAI9"/>
<dbReference type="EMBL" id="CM000624">
    <property type="protein sequence ID" value="EEC44382.1"/>
    <property type="molecule type" value="Genomic_DNA"/>
</dbReference>
<dbReference type="InParanoid" id="B7GAI9"/>
<comment type="catalytic activity">
    <reaction evidence="3">
        <text>a 5'-end (N(2),N(7)-dimethyl 5'-triphosphoguanosine)-ribonucleoside in snoRNA + S-adenosyl-L-methionine = a 5'-end (N(2),N(2),N(7)-trimethyl 5'-triphosphoguanosine)-ribonucleoside in snoRNA + S-adenosyl-L-homocysteine + H(+)</text>
        <dbReference type="Rhea" id="RHEA:78507"/>
        <dbReference type="Rhea" id="RHEA-COMP:19088"/>
        <dbReference type="Rhea" id="RHEA-COMP:19090"/>
        <dbReference type="ChEBI" id="CHEBI:15378"/>
        <dbReference type="ChEBI" id="CHEBI:57856"/>
        <dbReference type="ChEBI" id="CHEBI:59789"/>
        <dbReference type="ChEBI" id="CHEBI:167623"/>
        <dbReference type="ChEBI" id="CHEBI:172880"/>
    </reaction>
    <physiologicalReaction direction="left-to-right" evidence="3">
        <dbReference type="Rhea" id="RHEA:78508"/>
    </physiologicalReaction>
</comment>
<dbReference type="RefSeq" id="XP_002184204.1">
    <property type="nucleotide sequence ID" value="XM_002184168.1"/>
</dbReference>
<dbReference type="AlphaFoldDB" id="B7GAI9"/>
<comment type="catalytic activity">
    <reaction evidence="5">
        <text>a 5'-end (N(2),N(7)-dimethyl 5'-triphosphoguanosine)-ribonucleoside in snRNA + S-adenosyl-L-methionine = a 5'-end (N(2),N(2),N(7)-trimethyl 5'-triphosphoguanosine)-ribonucleoside in snRNA + S-adenosyl-L-homocysteine + H(+)</text>
        <dbReference type="Rhea" id="RHEA:78479"/>
        <dbReference type="Rhea" id="RHEA-COMP:19087"/>
        <dbReference type="Rhea" id="RHEA-COMP:19089"/>
        <dbReference type="ChEBI" id="CHEBI:15378"/>
        <dbReference type="ChEBI" id="CHEBI:57856"/>
        <dbReference type="ChEBI" id="CHEBI:59789"/>
        <dbReference type="ChEBI" id="CHEBI:167623"/>
        <dbReference type="ChEBI" id="CHEBI:172880"/>
    </reaction>
    <physiologicalReaction direction="left-to-right" evidence="5">
        <dbReference type="Rhea" id="RHEA:78480"/>
    </physiologicalReaction>
</comment>
<dbReference type="eggNOG" id="KOG2730">
    <property type="taxonomic scope" value="Eukaryota"/>
</dbReference>
<dbReference type="HOGENOM" id="CLU_810047_0_0_1"/>
<reference evidence="10" key="2">
    <citation type="submission" date="2008-08" db="EMBL/GenBank/DDBJ databases">
        <authorList>
            <consortium name="Diatom Consortium"/>
            <person name="Grigoriev I."/>
            <person name="Grimwood J."/>
            <person name="Kuo A."/>
            <person name="Otillar R.P."/>
            <person name="Salamov A."/>
            <person name="Detter J.C."/>
            <person name="Lindquist E."/>
            <person name="Shapiro H."/>
            <person name="Lucas S."/>
            <person name="Glavina del Rio T."/>
            <person name="Pitluck S."/>
            <person name="Rokhsar D."/>
            <person name="Bowler C."/>
        </authorList>
    </citation>
    <scope>GENOME REANNOTATION</scope>
    <source>
        <strain evidence="10">CCAP 1055/1</strain>
    </source>
</reference>
<evidence type="ECO:0000256" key="3">
    <source>
        <dbReference type="ARBA" id="ARBA00047418"/>
    </source>
</evidence>
<evidence type="ECO:0000256" key="1">
    <source>
        <dbReference type="ARBA" id="ARBA00018517"/>
    </source>
</evidence>